<feature type="chain" id="PRO_5005488174" evidence="2">
    <location>
        <begin position="41"/>
        <end position="816"/>
    </location>
</feature>
<feature type="compositionally biased region" description="Low complexity" evidence="1">
    <location>
        <begin position="705"/>
        <end position="721"/>
    </location>
</feature>
<feature type="compositionally biased region" description="Basic and acidic residues" evidence="1">
    <location>
        <begin position="792"/>
        <end position="806"/>
    </location>
</feature>
<evidence type="ECO:0000256" key="1">
    <source>
        <dbReference type="SAM" id="MobiDB-lite"/>
    </source>
</evidence>
<organism evidence="3">
    <name type="scientific">Lepeophtheirus salmonis</name>
    <name type="common">Salmon louse</name>
    <name type="synonym">Caligus salmonis</name>
    <dbReference type="NCBI Taxonomy" id="72036"/>
    <lineage>
        <taxon>Eukaryota</taxon>
        <taxon>Metazoa</taxon>
        <taxon>Ecdysozoa</taxon>
        <taxon>Arthropoda</taxon>
        <taxon>Crustacea</taxon>
        <taxon>Multicrustacea</taxon>
        <taxon>Hexanauplia</taxon>
        <taxon>Copepoda</taxon>
        <taxon>Siphonostomatoida</taxon>
        <taxon>Caligidae</taxon>
        <taxon>Lepeophtheirus</taxon>
    </lineage>
</organism>
<keyword evidence="2" id="KW-0732">Signal</keyword>
<feature type="region of interest" description="Disordered" evidence="1">
    <location>
        <begin position="442"/>
        <end position="465"/>
    </location>
</feature>
<feature type="compositionally biased region" description="Polar residues" evidence="1">
    <location>
        <begin position="667"/>
        <end position="690"/>
    </location>
</feature>
<feature type="region of interest" description="Disordered" evidence="1">
    <location>
        <begin position="639"/>
        <end position="756"/>
    </location>
</feature>
<evidence type="ECO:0000313" key="3">
    <source>
        <dbReference type="EMBL" id="CDW29628.1"/>
    </source>
</evidence>
<sequence>MKNEIEKLKRRNLGMTTMFVQLHSLLFCLCLVSGPEFASGTESGASARVINVNDWENLYSNEKEKENGKVLANFPEAKIENVYKEWKPVNSGHPMRDPTVLYAPPSLERVVFQGSFAETDRSSRASDSVEDVGTSRSSFVSPSVPVVIRAERKINADKGKYSVYGSPDINYSQYYKNPPKSGEGLLPEEQLIAHADFQREYYGSAVESRSADPYQELSFFRNEDRSSSLPQRFGGGLQYTNPPKTDTYRYYFADEKPQLSIDPRDIYSPAASRTADKIESRANRRDYDVLPTSFDDDASAVVYTFERDNGQKQKVGVIFKRDNVGASQINRIFNSNKDSILRNPKKYTSSLRPIPISFNSSPPTFRPNVKEPSHSELVSGKISHVYHGYKYHQTVPPAQINYPLGNPFANSNVQARPKFFKPQKSPPIYKIAPHRLEGVFGPAIPKLDRGQSPPPSSSRSVRRNDVESRIVYKTVRDIEYSQPSTIFRVKESGELYNPRLDTLSAPPGKEGRIVLTTASPWRPDFSDALSPTEKFNLIPSDRPKPSTTTTSRPLKFPQLSKPKRKVNVKKENDKEASPNLLVIGFNYDDNPRHGQEFQDFEDEDINEKSPQEIYRLCLLEVPEYLRNVLCPPLLEKEKRSRNIQNNESQPSKKKSPPAKNTVHYSGFNVQLPSQENQATPKLSVIRSQSKIKIYKPSDTKVSPDPTNTTTTTTTPNPTSPSFVEPITDSTPQKNATSTTTKKNRLLTQGSSESDKEGLLSRLSDYFFSERISQSKNSNNTNKKRIRRKGARRKEQEESIEKNHSEDGTSPSPLVVE</sequence>
<dbReference type="AlphaFoldDB" id="A0A0K2TUB1"/>
<feature type="compositionally biased region" description="Basic residues" evidence="1">
    <location>
        <begin position="781"/>
        <end position="791"/>
    </location>
</feature>
<accession>A0A0K2TUB1</accession>
<feature type="region of interest" description="Disordered" evidence="1">
    <location>
        <begin position="771"/>
        <end position="816"/>
    </location>
</feature>
<proteinExistence type="predicted"/>
<name>A0A0K2TUB1_LEPSM</name>
<dbReference type="OrthoDB" id="10647449at2759"/>
<feature type="compositionally biased region" description="Polar residues" evidence="1">
    <location>
        <begin position="807"/>
        <end position="816"/>
    </location>
</feature>
<feature type="region of interest" description="Disordered" evidence="1">
    <location>
        <begin position="532"/>
        <end position="573"/>
    </location>
</feature>
<reference evidence="3" key="1">
    <citation type="submission" date="2014-05" db="EMBL/GenBank/DDBJ databases">
        <authorList>
            <person name="Chronopoulou M."/>
        </authorList>
    </citation>
    <scope>NUCLEOTIDE SEQUENCE</scope>
    <source>
        <tissue evidence="3">Whole organism</tissue>
    </source>
</reference>
<feature type="compositionally biased region" description="Polar residues" evidence="1">
    <location>
        <begin position="727"/>
        <end position="751"/>
    </location>
</feature>
<dbReference type="EMBL" id="HACA01012267">
    <property type="protein sequence ID" value="CDW29628.1"/>
    <property type="molecule type" value="Transcribed_RNA"/>
</dbReference>
<feature type="non-terminal residue" evidence="3">
    <location>
        <position position="1"/>
    </location>
</feature>
<feature type="signal peptide" evidence="2">
    <location>
        <begin position="1"/>
        <end position="40"/>
    </location>
</feature>
<evidence type="ECO:0000256" key="2">
    <source>
        <dbReference type="SAM" id="SignalP"/>
    </source>
</evidence>
<protein>
    <submittedName>
        <fullName evidence="3">Uncharacterized protein</fullName>
    </submittedName>
</protein>